<keyword evidence="3" id="KW-1185">Reference proteome</keyword>
<keyword evidence="1" id="KW-0732">Signal</keyword>
<feature type="chain" id="PRO_5013626816" description="DUF19 domain-containing protein" evidence="1">
    <location>
        <begin position="18"/>
        <end position="203"/>
    </location>
</feature>
<proteinExistence type="predicted"/>
<dbReference type="EMBL" id="PDUG01000002">
    <property type="protein sequence ID" value="PIC44191.1"/>
    <property type="molecule type" value="Genomic_DNA"/>
</dbReference>
<name>A0A2G5UXR1_9PELO</name>
<protein>
    <recommendedName>
        <fullName evidence="4">DUF19 domain-containing protein</fullName>
    </recommendedName>
</protein>
<evidence type="ECO:0008006" key="4">
    <source>
        <dbReference type="Google" id="ProtNLM"/>
    </source>
</evidence>
<organism evidence="2 3">
    <name type="scientific">Caenorhabditis nigoni</name>
    <dbReference type="NCBI Taxonomy" id="1611254"/>
    <lineage>
        <taxon>Eukaryota</taxon>
        <taxon>Metazoa</taxon>
        <taxon>Ecdysozoa</taxon>
        <taxon>Nematoda</taxon>
        <taxon>Chromadorea</taxon>
        <taxon>Rhabditida</taxon>
        <taxon>Rhabditina</taxon>
        <taxon>Rhabditomorpha</taxon>
        <taxon>Rhabditoidea</taxon>
        <taxon>Rhabditidae</taxon>
        <taxon>Peloderinae</taxon>
        <taxon>Caenorhabditis</taxon>
    </lineage>
</organism>
<evidence type="ECO:0000313" key="2">
    <source>
        <dbReference type="EMBL" id="PIC44191.1"/>
    </source>
</evidence>
<evidence type="ECO:0000313" key="3">
    <source>
        <dbReference type="Proteomes" id="UP000230233"/>
    </source>
</evidence>
<dbReference type="AlphaFoldDB" id="A0A2G5UXR1"/>
<dbReference type="Proteomes" id="UP000230233">
    <property type="component" value="Chromosome II"/>
</dbReference>
<feature type="signal peptide" evidence="1">
    <location>
        <begin position="1"/>
        <end position="17"/>
    </location>
</feature>
<sequence>MRLLIFSFGFLIAFVESEAIKQCLCKPYEKCLMKKGVGSEPVDKCFSKCEKIFPTCSFVSCMRQFIPDFNKIKQCSYSAMYGFRGCTSQKMNVLGERSMEQFRDIMISTVEENIGDFDETREFMNKKAARQAECVFECLYPGRNYCTRKLKCDVYLPPEDEFFKSFYSCAQEKQLFSKSEQMYACISKLFVTSGKEEPNRRRS</sequence>
<dbReference type="PANTHER" id="PTHR34401">
    <property type="entry name" value="PROTEIN CBG12388-RELATED"/>
    <property type="match status" value="1"/>
</dbReference>
<accession>A0A2G5UXR1</accession>
<dbReference type="PANTHER" id="PTHR34401:SF4">
    <property type="entry name" value="DB DOMAIN-CONTAINING PROTEIN"/>
    <property type="match status" value="1"/>
</dbReference>
<reference evidence="3" key="1">
    <citation type="submission" date="2017-10" db="EMBL/GenBank/DDBJ databases">
        <title>Rapid genome shrinkage in a self-fertile nematode reveals novel sperm competition proteins.</title>
        <authorList>
            <person name="Yin D."/>
            <person name="Schwarz E.M."/>
            <person name="Thomas C.G."/>
            <person name="Felde R.L."/>
            <person name="Korf I.F."/>
            <person name="Cutter A.D."/>
            <person name="Schartner C.M."/>
            <person name="Ralston E.J."/>
            <person name="Meyer B.J."/>
            <person name="Haag E.S."/>
        </authorList>
    </citation>
    <scope>NUCLEOTIDE SEQUENCE [LARGE SCALE GENOMIC DNA]</scope>
    <source>
        <strain evidence="3">JU1422</strain>
    </source>
</reference>
<dbReference type="OrthoDB" id="5772279at2759"/>
<gene>
    <name evidence="2" type="primary">Cni-K02C4.2</name>
    <name evidence="2" type="synonym">Cnig_chr_II.g4643</name>
    <name evidence="2" type="ORF">B9Z55_004643</name>
</gene>
<comment type="caution">
    <text evidence="2">The sequence shown here is derived from an EMBL/GenBank/DDBJ whole genome shotgun (WGS) entry which is preliminary data.</text>
</comment>
<evidence type="ECO:0000256" key="1">
    <source>
        <dbReference type="SAM" id="SignalP"/>
    </source>
</evidence>